<organism evidence="1 2">
    <name type="scientific">Pluteus cervinus</name>
    <dbReference type="NCBI Taxonomy" id="181527"/>
    <lineage>
        <taxon>Eukaryota</taxon>
        <taxon>Fungi</taxon>
        <taxon>Dikarya</taxon>
        <taxon>Basidiomycota</taxon>
        <taxon>Agaricomycotina</taxon>
        <taxon>Agaricomycetes</taxon>
        <taxon>Agaricomycetidae</taxon>
        <taxon>Agaricales</taxon>
        <taxon>Pluteineae</taxon>
        <taxon>Pluteaceae</taxon>
        <taxon>Pluteus</taxon>
    </lineage>
</organism>
<reference evidence="1 2" key="1">
    <citation type="journal article" date="2019" name="Nat. Ecol. Evol.">
        <title>Megaphylogeny resolves global patterns of mushroom evolution.</title>
        <authorList>
            <person name="Varga T."/>
            <person name="Krizsan K."/>
            <person name="Foldi C."/>
            <person name="Dima B."/>
            <person name="Sanchez-Garcia M."/>
            <person name="Sanchez-Ramirez S."/>
            <person name="Szollosi G.J."/>
            <person name="Szarkandi J.G."/>
            <person name="Papp V."/>
            <person name="Albert L."/>
            <person name="Andreopoulos W."/>
            <person name="Angelini C."/>
            <person name="Antonin V."/>
            <person name="Barry K.W."/>
            <person name="Bougher N.L."/>
            <person name="Buchanan P."/>
            <person name="Buyck B."/>
            <person name="Bense V."/>
            <person name="Catcheside P."/>
            <person name="Chovatia M."/>
            <person name="Cooper J."/>
            <person name="Damon W."/>
            <person name="Desjardin D."/>
            <person name="Finy P."/>
            <person name="Geml J."/>
            <person name="Haridas S."/>
            <person name="Hughes K."/>
            <person name="Justo A."/>
            <person name="Karasinski D."/>
            <person name="Kautmanova I."/>
            <person name="Kiss B."/>
            <person name="Kocsube S."/>
            <person name="Kotiranta H."/>
            <person name="LaButti K.M."/>
            <person name="Lechner B.E."/>
            <person name="Liimatainen K."/>
            <person name="Lipzen A."/>
            <person name="Lukacs Z."/>
            <person name="Mihaltcheva S."/>
            <person name="Morgado L.N."/>
            <person name="Niskanen T."/>
            <person name="Noordeloos M.E."/>
            <person name="Ohm R.A."/>
            <person name="Ortiz-Santana B."/>
            <person name="Ovrebo C."/>
            <person name="Racz N."/>
            <person name="Riley R."/>
            <person name="Savchenko A."/>
            <person name="Shiryaev A."/>
            <person name="Soop K."/>
            <person name="Spirin V."/>
            <person name="Szebenyi C."/>
            <person name="Tomsovsky M."/>
            <person name="Tulloss R.E."/>
            <person name="Uehling J."/>
            <person name="Grigoriev I.V."/>
            <person name="Vagvolgyi C."/>
            <person name="Papp T."/>
            <person name="Martin F.M."/>
            <person name="Miettinen O."/>
            <person name="Hibbett D.S."/>
            <person name="Nagy L.G."/>
        </authorList>
    </citation>
    <scope>NUCLEOTIDE SEQUENCE [LARGE SCALE GENOMIC DNA]</scope>
    <source>
        <strain evidence="1 2">NL-1719</strain>
    </source>
</reference>
<gene>
    <name evidence="1" type="ORF">BDN72DRAFT_193469</name>
</gene>
<sequence>MKVHRSRLVAHSKWFKALFEEQGAFPQAVNGEIDTFQLAGTGVSLTDFEAVLTASEDGFYCYAKPSLAFVASLVRAASVFQFEKLLEYATHFLEEVFPSDVGKVSKLPIPIADATEAILLGRNWDLPQLLKRAFYELARAPPSETPIPKESRYATMLEKDDLLLVNNLQKYLTAAWHRILMSFPKAECNPDCTTTRKGFSYNSPVVQNHHFDPIWGLTQLRTMDWRPSWMEFKFSSWM</sequence>
<name>A0ACD3AKV9_9AGAR</name>
<evidence type="ECO:0000313" key="1">
    <source>
        <dbReference type="EMBL" id="TFK65527.1"/>
    </source>
</evidence>
<accession>A0ACD3AKV9</accession>
<protein>
    <submittedName>
        <fullName evidence="1">Uncharacterized protein</fullName>
    </submittedName>
</protein>
<evidence type="ECO:0000313" key="2">
    <source>
        <dbReference type="Proteomes" id="UP000308600"/>
    </source>
</evidence>
<proteinExistence type="predicted"/>
<dbReference type="EMBL" id="ML208433">
    <property type="protein sequence ID" value="TFK65527.1"/>
    <property type="molecule type" value="Genomic_DNA"/>
</dbReference>
<dbReference type="Proteomes" id="UP000308600">
    <property type="component" value="Unassembled WGS sequence"/>
</dbReference>
<keyword evidence="2" id="KW-1185">Reference proteome</keyword>